<feature type="region of interest" description="Disordered" evidence="1">
    <location>
        <begin position="105"/>
        <end position="145"/>
    </location>
</feature>
<dbReference type="RefSeq" id="WP_246833210.1">
    <property type="nucleotide sequence ID" value="NZ_JAPWIE010000001.1"/>
</dbReference>
<dbReference type="EMBL" id="JAPWIE010000001">
    <property type="protein sequence ID" value="MCZ4548939.1"/>
    <property type="molecule type" value="Genomic_DNA"/>
</dbReference>
<evidence type="ECO:0000313" key="3">
    <source>
        <dbReference type="Proteomes" id="UP001067235"/>
    </source>
</evidence>
<gene>
    <name evidence="2" type="ORF">O4213_03025</name>
</gene>
<dbReference type="Pfam" id="PF23719">
    <property type="entry name" value="VapB"/>
    <property type="match status" value="1"/>
</dbReference>
<evidence type="ECO:0000256" key="1">
    <source>
        <dbReference type="SAM" id="MobiDB-lite"/>
    </source>
</evidence>
<dbReference type="Proteomes" id="UP001067235">
    <property type="component" value="Unassembled WGS sequence"/>
</dbReference>
<name>A0ABT4MPK5_GORRU</name>
<keyword evidence="3" id="KW-1185">Reference proteome</keyword>
<sequence>MIFKGVRDGKPYPDHQLSIRDWAKIPPRQLRLDQLITVTTVLALDKLLSEDSTFYGDLFAHAVRWNGDMYLEDGLHRAVRSALRNRHVIHARLLDLDNMSALTQQSASPALPADDFATPPTGFEPPHRRADDHGWTEPGTVRRVR</sequence>
<evidence type="ECO:0000313" key="2">
    <source>
        <dbReference type="EMBL" id="MCZ4548939.1"/>
    </source>
</evidence>
<feature type="compositionally biased region" description="Basic and acidic residues" evidence="1">
    <location>
        <begin position="125"/>
        <end position="135"/>
    </location>
</feature>
<accession>A0ABT4MPK5</accession>
<organism evidence="2 3">
    <name type="scientific">Gordonia rubripertincta</name>
    <name type="common">Rhodococcus corallinus</name>
    <dbReference type="NCBI Taxonomy" id="36822"/>
    <lineage>
        <taxon>Bacteria</taxon>
        <taxon>Bacillati</taxon>
        <taxon>Actinomycetota</taxon>
        <taxon>Actinomycetes</taxon>
        <taxon>Mycobacteriales</taxon>
        <taxon>Gordoniaceae</taxon>
        <taxon>Gordonia</taxon>
    </lineage>
</organism>
<comment type="caution">
    <text evidence="2">The sequence shown here is derived from an EMBL/GenBank/DDBJ whole genome shotgun (WGS) entry which is preliminary data.</text>
</comment>
<reference evidence="2" key="1">
    <citation type="submission" date="2022-12" db="EMBL/GenBank/DDBJ databases">
        <authorList>
            <person name="Krivoruchko A.V."/>
            <person name="Elkin A."/>
        </authorList>
    </citation>
    <scope>NUCLEOTIDE SEQUENCE</scope>
    <source>
        <strain evidence="2">IEGM 1388</strain>
    </source>
</reference>
<proteinExistence type="predicted"/>
<dbReference type="InterPro" id="IPR014447">
    <property type="entry name" value="VapB-like_prob"/>
</dbReference>
<protein>
    <submittedName>
        <fullName evidence="2">Type II toxin-antitoxin system VapB family antitoxin</fullName>
    </submittedName>
</protein>